<feature type="domain" description="EGF-like" evidence="5">
    <location>
        <begin position="24"/>
        <end position="63"/>
    </location>
</feature>
<feature type="disulfide bond" evidence="1">
    <location>
        <begin position="53"/>
        <end position="62"/>
    </location>
</feature>
<keyword evidence="1" id="KW-1015">Disulfide bond</keyword>
<keyword evidence="6" id="KW-1185">Reference proteome</keyword>
<sequence>MLLFSTVVLLLAASSTSAKSAKKTSNPCIPDPCFNNGKCVIAPFEQLGFACKCKPCFGGTTCSEDICTLYDKRYAERKRPSQLSMSLRTAGVSIGWVMLLLAVITIFLQQYRAAKEKKWFKRELEELRRKGLLTTNLNDDEISEVSTYPYPAKSYTYCSGIGSVIPGVTQLELSKPTIRKRSLSSSSLTSIVVNTSQTTTRYGIAYEVKPFKPRPGWDEVEMRRHGLINRQCIRPKVDNSGKPESVDVSVYERKNIEAPATGSSRPVTSH</sequence>
<protein>
    <submittedName>
        <fullName evidence="7">EGF-like domain-containing protein</fullName>
    </submittedName>
</protein>
<feature type="signal peptide" evidence="4">
    <location>
        <begin position="1"/>
        <end position="18"/>
    </location>
</feature>
<evidence type="ECO:0000313" key="7">
    <source>
        <dbReference type="WBParaSite" id="L893_g31132.t1"/>
    </source>
</evidence>
<feature type="chain" id="PRO_5009314007" evidence="4">
    <location>
        <begin position="19"/>
        <end position="270"/>
    </location>
</feature>
<evidence type="ECO:0000256" key="2">
    <source>
        <dbReference type="SAM" id="MobiDB-lite"/>
    </source>
</evidence>
<evidence type="ECO:0000256" key="3">
    <source>
        <dbReference type="SAM" id="Phobius"/>
    </source>
</evidence>
<keyword evidence="1" id="KW-0245">EGF-like domain</keyword>
<feature type="region of interest" description="Disordered" evidence="2">
    <location>
        <begin position="235"/>
        <end position="270"/>
    </location>
</feature>
<evidence type="ECO:0000259" key="5">
    <source>
        <dbReference type="PROSITE" id="PS50026"/>
    </source>
</evidence>
<keyword evidence="4" id="KW-0732">Signal</keyword>
<comment type="caution">
    <text evidence="1">Lacks conserved residue(s) required for the propagation of feature annotation.</text>
</comment>
<dbReference type="SUPFAM" id="SSF57196">
    <property type="entry name" value="EGF/Laminin"/>
    <property type="match status" value="1"/>
</dbReference>
<dbReference type="Proteomes" id="UP000095287">
    <property type="component" value="Unplaced"/>
</dbReference>
<evidence type="ECO:0000313" key="6">
    <source>
        <dbReference type="Proteomes" id="UP000095287"/>
    </source>
</evidence>
<dbReference type="WBParaSite" id="L893_g31132.t1">
    <property type="protein sequence ID" value="L893_g31132.t1"/>
    <property type="gene ID" value="L893_g31132"/>
</dbReference>
<reference evidence="7" key="1">
    <citation type="submission" date="2016-11" db="UniProtKB">
        <authorList>
            <consortium name="WormBaseParasite"/>
        </authorList>
    </citation>
    <scope>IDENTIFICATION</scope>
</reference>
<dbReference type="PROSITE" id="PS00022">
    <property type="entry name" value="EGF_1"/>
    <property type="match status" value="1"/>
</dbReference>
<feature type="transmembrane region" description="Helical" evidence="3">
    <location>
        <begin position="87"/>
        <end position="108"/>
    </location>
</feature>
<evidence type="ECO:0000256" key="1">
    <source>
        <dbReference type="PROSITE-ProRule" id="PRU00076"/>
    </source>
</evidence>
<accession>A0A1I7ZZA1</accession>
<dbReference type="PROSITE" id="PS50026">
    <property type="entry name" value="EGF_3"/>
    <property type="match status" value="1"/>
</dbReference>
<name>A0A1I7ZZA1_9BILA</name>
<keyword evidence="3" id="KW-0472">Membrane</keyword>
<organism evidence="6 7">
    <name type="scientific">Steinernema glaseri</name>
    <dbReference type="NCBI Taxonomy" id="37863"/>
    <lineage>
        <taxon>Eukaryota</taxon>
        <taxon>Metazoa</taxon>
        <taxon>Ecdysozoa</taxon>
        <taxon>Nematoda</taxon>
        <taxon>Chromadorea</taxon>
        <taxon>Rhabditida</taxon>
        <taxon>Tylenchina</taxon>
        <taxon>Panagrolaimomorpha</taxon>
        <taxon>Strongyloidoidea</taxon>
        <taxon>Steinernematidae</taxon>
        <taxon>Steinernema</taxon>
    </lineage>
</organism>
<dbReference type="AlphaFoldDB" id="A0A1I7ZZA1"/>
<feature type="compositionally biased region" description="Polar residues" evidence="2">
    <location>
        <begin position="261"/>
        <end position="270"/>
    </location>
</feature>
<keyword evidence="3" id="KW-1133">Transmembrane helix</keyword>
<dbReference type="Gene3D" id="2.10.25.10">
    <property type="entry name" value="Laminin"/>
    <property type="match status" value="1"/>
</dbReference>
<feature type="compositionally biased region" description="Basic and acidic residues" evidence="2">
    <location>
        <begin position="235"/>
        <end position="256"/>
    </location>
</feature>
<keyword evidence="3" id="KW-0812">Transmembrane</keyword>
<proteinExistence type="predicted"/>
<dbReference type="InterPro" id="IPR000742">
    <property type="entry name" value="EGF"/>
</dbReference>
<evidence type="ECO:0000256" key="4">
    <source>
        <dbReference type="SAM" id="SignalP"/>
    </source>
</evidence>